<comment type="caution">
    <text evidence="2">The sequence shown here is derived from an EMBL/GenBank/DDBJ whole genome shotgun (WGS) entry which is preliminary data.</text>
</comment>
<feature type="compositionally biased region" description="Basic and acidic residues" evidence="1">
    <location>
        <begin position="253"/>
        <end position="264"/>
    </location>
</feature>
<dbReference type="PATRIC" id="fig|401562.3.peg.3506"/>
<evidence type="ECO:0000313" key="3">
    <source>
        <dbReference type="Proteomes" id="UP000078272"/>
    </source>
</evidence>
<dbReference type="RefSeq" id="WP_058636096.1">
    <property type="nucleotide sequence ID" value="NZ_LDPZ01000047.1"/>
</dbReference>
<accession>A0A175R4Y2</accession>
<reference evidence="2 3" key="1">
    <citation type="journal article" date="2016" name="Front. Microbiol.">
        <title>Genomic Resource of Rice Seed Associated Bacteria.</title>
        <authorList>
            <person name="Midha S."/>
            <person name="Bansal K."/>
            <person name="Sharma S."/>
            <person name="Kumar N."/>
            <person name="Patil P.P."/>
            <person name="Chaudhry V."/>
            <person name="Patil P.B."/>
        </authorList>
    </citation>
    <scope>NUCLEOTIDE SEQUENCE [LARGE SCALE GENOMIC DNA]</scope>
    <source>
        <strain evidence="2 3">NS226</strain>
    </source>
</reference>
<dbReference type="Pfam" id="PF05954">
    <property type="entry name" value="Phage_GPD"/>
    <property type="match status" value="1"/>
</dbReference>
<sequence>MKAVYRVAIEGKDITSSLAPLLQTLSLSDKSGTSSDTLDIVLDDRDGQIAFPKAGVEIAVFFGWERDGEPPLRFVGTVDECEARIDRGSGSTISVRAQGINAKGREKAEDLRSWDDATFETVIKDAAKDAGLGSVKIDPDLAKISRPYWFQGGESFIAFGERLSEEVGGTFKVQGQAVTITKRGSGKSASGKTLPTIRAERGINLHAASITPQSDRSRYKAVRARYYDREKARYRDVEVEIDDSEVDAVKTIQRDHASETEARTSAEATAGESERQRGGGSITIEGNGDATPEGRCEVIGARPGIDGTYTIVEVSHEISRGSGWTTTLTVRQPGGDAGKDKRKAKEKPDGSSSSATDTSSTSSYGGDDRLKPASSHRLGFAGPTLQV</sequence>
<name>A0A175R4Y2_9HYPH</name>
<protein>
    <recommendedName>
        <fullName evidence="4">Late control protein D</fullName>
    </recommendedName>
</protein>
<evidence type="ECO:0000313" key="2">
    <source>
        <dbReference type="EMBL" id="KTQ86763.1"/>
    </source>
</evidence>
<dbReference type="Gene3D" id="2.30.300.10">
    <property type="entry name" value="Baseplate protein-like domain - beta roll fold"/>
    <property type="match status" value="1"/>
</dbReference>
<feature type="region of interest" description="Disordered" evidence="1">
    <location>
        <begin position="323"/>
        <end position="387"/>
    </location>
</feature>
<organism evidence="2 3">
    <name type="scientific">Aureimonas ureilytica</name>
    <dbReference type="NCBI Taxonomy" id="401562"/>
    <lineage>
        <taxon>Bacteria</taxon>
        <taxon>Pseudomonadati</taxon>
        <taxon>Pseudomonadota</taxon>
        <taxon>Alphaproteobacteria</taxon>
        <taxon>Hyphomicrobiales</taxon>
        <taxon>Aurantimonadaceae</taxon>
        <taxon>Aureimonas</taxon>
    </lineage>
</organism>
<evidence type="ECO:0000256" key="1">
    <source>
        <dbReference type="SAM" id="MobiDB-lite"/>
    </source>
</evidence>
<feature type="compositionally biased region" description="Low complexity" evidence="1">
    <location>
        <begin position="350"/>
        <end position="365"/>
    </location>
</feature>
<dbReference type="EMBL" id="LDPZ01000047">
    <property type="protein sequence ID" value="KTQ86763.1"/>
    <property type="molecule type" value="Genomic_DNA"/>
</dbReference>
<feature type="region of interest" description="Disordered" evidence="1">
    <location>
        <begin position="253"/>
        <end position="296"/>
    </location>
</feature>
<dbReference type="Proteomes" id="UP000078272">
    <property type="component" value="Unassembled WGS sequence"/>
</dbReference>
<gene>
    <name evidence="2" type="ORF">NS226_17830</name>
</gene>
<dbReference type="AlphaFoldDB" id="A0A175R4Y2"/>
<dbReference type="SUPFAM" id="SSF69279">
    <property type="entry name" value="Phage tail proteins"/>
    <property type="match status" value="2"/>
</dbReference>
<evidence type="ECO:0008006" key="4">
    <source>
        <dbReference type="Google" id="ProtNLM"/>
    </source>
</evidence>
<proteinExistence type="predicted"/>